<accession>A0A1I7XE75</accession>
<sequence>MPLGLTLRYPTIKFSEKLFYEDKYETSDDVKTELSYGYIDWIGNDTKKARRKRTKYQSSQLIY</sequence>
<keyword evidence="1" id="KW-1185">Reference proteome</keyword>
<dbReference type="Proteomes" id="UP000095283">
    <property type="component" value="Unplaced"/>
</dbReference>
<dbReference type="AlphaFoldDB" id="A0A1I7XE75"/>
<reference evidence="2" key="1">
    <citation type="submission" date="2016-11" db="UniProtKB">
        <authorList>
            <consortium name="WormBaseParasite"/>
        </authorList>
    </citation>
    <scope>IDENTIFICATION</scope>
</reference>
<proteinExistence type="predicted"/>
<evidence type="ECO:0000313" key="2">
    <source>
        <dbReference type="WBParaSite" id="Hba_15837"/>
    </source>
</evidence>
<protein>
    <submittedName>
        <fullName evidence="2">Uncharacterized protein</fullName>
    </submittedName>
</protein>
<organism evidence="1 2">
    <name type="scientific">Heterorhabditis bacteriophora</name>
    <name type="common">Entomopathogenic nematode worm</name>
    <dbReference type="NCBI Taxonomy" id="37862"/>
    <lineage>
        <taxon>Eukaryota</taxon>
        <taxon>Metazoa</taxon>
        <taxon>Ecdysozoa</taxon>
        <taxon>Nematoda</taxon>
        <taxon>Chromadorea</taxon>
        <taxon>Rhabditida</taxon>
        <taxon>Rhabditina</taxon>
        <taxon>Rhabditomorpha</taxon>
        <taxon>Strongyloidea</taxon>
        <taxon>Heterorhabditidae</taxon>
        <taxon>Heterorhabditis</taxon>
    </lineage>
</organism>
<dbReference type="WBParaSite" id="Hba_15837">
    <property type="protein sequence ID" value="Hba_15837"/>
    <property type="gene ID" value="Hba_15837"/>
</dbReference>
<name>A0A1I7XE75_HETBA</name>
<evidence type="ECO:0000313" key="1">
    <source>
        <dbReference type="Proteomes" id="UP000095283"/>
    </source>
</evidence>